<gene>
    <name evidence="1" type="ORF">NQ318_000299</name>
</gene>
<keyword evidence="2" id="KW-1185">Reference proteome</keyword>
<dbReference type="PANTHER" id="PTHR21301">
    <property type="entry name" value="REVERSE TRANSCRIPTASE"/>
    <property type="match status" value="1"/>
</dbReference>
<reference evidence="1" key="1">
    <citation type="journal article" date="2023" name="Insect Mol. Biol.">
        <title>Genome sequencing provides insights into the evolution of gene families encoding plant cell wall-degrading enzymes in longhorned beetles.</title>
        <authorList>
            <person name="Shin N.R."/>
            <person name="Okamura Y."/>
            <person name="Kirsch R."/>
            <person name="Pauchet Y."/>
        </authorList>
    </citation>
    <scope>NUCLEOTIDE SEQUENCE</scope>
    <source>
        <strain evidence="1">AMC_N1</strain>
    </source>
</reference>
<sequence length="331" mass="37814">RLKKKPLVAVRRNQNAGYGTTSSLTVFFDYLNTLRFNIKFTMDTEKDGVLPFMDAIVKRTNNKKQTHGVYWKKTHTDHYLFFPFRSRPCTIVHRAETICADESRPEELKQIKEALMRNREDGYPLSNAWRLGIPRTSDLECHGQPSSTDVQPNMAEPIPTGLKVKLLYVKSFLVDDGCQSPLDASSHSRKNFCRDFTIAANDSIPQNILLPHTRMAYYCVYAGPGALAGSVRDLHEPEFFLPAQGLKTSDDLRNLAWDEKNLSLPPNDFAVLSWAIGSQYTYTIPNKNLIAHTAHTVQIKNRNVFYEYIMHYDLQILAQKTFDMAKNNSTT</sequence>
<dbReference type="PANTHER" id="PTHR21301:SF11">
    <property type="entry name" value="GIY-YIG DOMAIN-CONTAINING PROTEIN"/>
    <property type="match status" value="1"/>
</dbReference>
<dbReference type="Proteomes" id="UP001162162">
    <property type="component" value="Unassembled WGS sequence"/>
</dbReference>
<proteinExistence type="predicted"/>
<evidence type="ECO:0000313" key="2">
    <source>
        <dbReference type="Proteomes" id="UP001162162"/>
    </source>
</evidence>
<protein>
    <submittedName>
        <fullName evidence="1">Uncharacterized protein</fullName>
    </submittedName>
</protein>
<name>A0AAV8YVV1_9CUCU</name>
<feature type="non-terminal residue" evidence="1">
    <location>
        <position position="1"/>
    </location>
</feature>
<accession>A0AAV8YVV1</accession>
<dbReference type="AlphaFoldDB" id="A0AAV8YVV1"/>
<organism evidence="1 2">
    <name type="scientific">Aromia moschata</name>
    <dbReference type="NCBI Taxonomy" id="1265417"/>
    <lineage>
        <taxon>Eukaryota</taxon>
        <taxon>Metazoa</taxon>
        <taxon>Ecdysozoa</taxon>
        <taxon>Arthropoda</taxon>
        <taxon>Hexapoda</taxon>
        <taxon>Insecta</taxon>
        <taxon>Pterygota</taxon>
        <taxon>Neoptera</taxon>
        <taxon>Endopterygota</taxon>
        <taxon>Coleoptera</taxon>
        <taxon>Polyphaga</taxon>
        <taxon>Cucujiformia</taxon>
        <taxon>Chrysomeloidea</taxon>
        <taxon>Cerambycidae</taxon>
        <taxon>Cerambycinae</taxon>
        <taxon>Callichromatini</taxon>
        <taxon>Aromia</taxon>
    </lineage>
</organism>
<evidence type="ECO:0000313" key="1">
    <source>
        <dbReference type="EMBL" id="KAJ8955271.1"/>
    </source>
</evidence>
<dbReference type="EMBL" id="JAPWTK010000039">
    <property type="protein sequence ID" value="KAJ8955271.1"/>
    <property type="molecule type" value="Genomic_DNA"/>
</dbReference>
<comment type="caution">
    <text evidence="1">The sequence shown here is derived from an EMBL/GenBank/DDBJ whole genome shotgun (WGS) entry which is preliminary data.</text>
</comment>